<dbReference type="GO" id="GO:0005634">
    <property type="term" value="C:nucleus"/>
    <property type="evidence" value="ECO:0007669"/>
    <property type="project" value="TreeGrafter"/>
</dbReference>
<proteinExistence type="inferred from homology"/>
<evidence type="ECO:0000256" key="4">
    <source>
        <dbReference type="ARBA" id="ARBA00040296"/>
    </source>
</evidence>
<accession>A0A818NW35</accession>
<evidence type="ECO:0000313" key="8">
    <source>
        <dbReference type="EMBL" id="CAF3578831.1"/>
    </source>
</evidence>
<dbReference type="GO" id="GO:0016491">
    <property type="term" value="F:oxidoreductase activity"/>
    <property type="evidence" value="ECO:0007669"/>
    <property type="project" value="UniProtKB-KW"/>
</dbReference>
<protein>
    <recommendedName>
        <fullName evidence="4">NmrA-like family domain-containing protein 1</fullName>
    </recommendedName>
</protein>
<comment type="caution">
    <text evidence="9">The sequence shown here is derived from an EMBL/GenBank/DDBJ whole genome shotgun (WGS) entry which is preliminary data.</text>
</comment>
<keyword evidence="3" id="KW-0560">Oxidoreductase</keyword>
<dbReference type="PANTHER" id="PTHR42748:SF30">
    <property type="entry name" value="NMRA-LIKE DOMAIN-CONTAINING PROTEIN"/>
    <property type="match status" value="1"/>
</dbReference>
<dbReference type="Proteomes" id="UP000663874">
    <property type="component" value="Unassembled WGS sequence"/>
</dbReference>
<dbReference type="Proteomes" id="UP000663882">
    <property type="component" value="Unassembled WGS sequence"/>
</dbReference>
<dbReference type="PANTHER" id="PTHR42748">
    <property type="entry name" value="NITROGEN METABOLITE REPRESSION PROTEIN NMRA FAMILY MEMBER"/>
    <property type="match status" value="1"/>
</dbReference>
<dbReference type="EMBL" id="CAJOBE010000270">
    <property type="protein sequence ID" value="CAF3610262.1"/>
    <property type="molecule type" value="Genomic_DNA"/>
</dbReference>
<organism evidence="9 10">
    <name type="scientific">Rotaria sordida</name>
    <dbReference type="NCBI Taxonomy" id="392033"/>
    <lineage>
        <taxon>Eukaryota</taxon>
        <taxon>Metazoa</taxon>
        <taxon>Spiralia</taxon>
        <taxon>Gnathifera</taxon>
        <taxon>Rotifera</taxon>
        <taxon>Eurotatoria</taxon>
        <taxon>Bdelloidea</taxon>
        <taxon>Philodinida</taxon>
        <taxon>Philodinidae</taxon>
        <taxon>Rotaria</taxon>
    </lineage>
</organism>
<evidence type="ECO:0000256" key="2">
    <source>
        <dbReference type="ARBA" id="ARBA00022857"/>
    </source>
</evidence>
<dbReference type="OrthoDB" id="300709at2759"/>
<dbReference type="Proteomes" id="UP000663823">
    <property type="component" value="Unassembled WGS sequence"/>
</dbReference>
<dbReference type="Proteomes" id="UP000663889">
    <property type="component" value="Unassembled WGS sequence"/>
</dbReference>
<dbReference type="InterPro" id="IPR036291">
    <property type="entry name" value="NAD(P)-bd_dom_sf"/>
</dbReference>
<dbReference type="SUPFAM" id="SSF51735">
    <property type="entry name" value="NAD(P)-binding Rossmann-fold domains"/>
    <property type="match status" value="1"/>
</dbReference>
<evidence type="ECO:0000313" key="6">
    <source>
        <dbReference type="EMBL" id="CAF1089503.1"/>
    </source>
</evidence>
<reference evidence="9" key="1">
    <citation type="submission" date="2021-02" db="EMBL/GenBank/DDBJ databases">
        <authorList>
            <person name="Nowell W R."/>
        </authorList>
    </citation>
    <scope>NUCLEOTIDE SEQUENCE</scope>
</reference>
<evidence type="ECO:0000313" key="7">
    <source>
        <dbReference type="EMBL" id="CAF1244033.1"/>
    </source>
</evidence>
<sequence length="301" mass="34689">MKPLIVVVGATGQQGGSVINALINSNKWTIRGLSRNITSENSQKLIAKGVEMVSCNINSLDECLKAFKGSYGVFAVTNIWECGATKEYEQGMNMVNAAQQQGVKHFIWSSLPDTMTISNGQINLPHYMMKARIESYIRAQQDPPLFPYTTFIHVGFYYQNFQTFFQPTTDFEFRVVLQPTARLPLYDVHDTGPIVVQCFEHPDRWGQGNIVPIVAERLTMNEICETIRRITGNQKIRYIPLTYDQCIGQAKETVDNMRWYNEYGDIDERQPEKTKQVYNQMKTLAEWIEETKWLMNEKNEQ</sequence>
<dbReference type="AlphaFoldDB" id="A0A818NW35"/>
<evidence type="ECO:0000313" key="10">
    <source>
        <dbReference type="Proteomes" id="UP000663874"/>
    </source>
</evidence>
<dbReference type="Pfam" id="PF05368">
    <property type="entry name" value="NmrA"/>
    <property type="match status" value="1"/>
</dbReference>
<dbReference type="CDD" id="cd05251">
    <property type="entry name" value="NmrA_like_SDR_a"/>
    <property type="match status" value="1"/>
</dbReference>
<keyword evidence="2" id="KW-0521">NADP</keyword>
<evidence type="ECO:0000259" key="5">
    <source>
        <dbReference type="Pfam" id="PF05368"/>
    </source>
</evidence>
<dbReference type="Gene3D" id="3.40.50.720">
    <property type="entry name" value="NAD(P)-binding Rossmann-like Domain"/>
    <property type="match status" value="1"/>
</dbReference>
<dbReference type="EMBL" id="CAJOAX010000380">
    <property type="protein sequence ID" value="CAF3578831.1"/>
    <property type="molecule type" value="Genomic_DNA"/>
</dbReference>
<evidence type="ECO:0000256" key="3">
    <source>
        <dbReference type="ARBA" id="ARBA00023002"/>
    </source>
</evidence>
<dbReference type="EMBL" id="CAJNOU010001718">
    <property type="protein sequence ID" value="CAF1244033.1"/>
    <property type="molecule type" value="Genomic_DNA"/>
</dbReference>
<evidence type="ECO:0000256" key="1">
    <source>
        <dbReference type="ARBA" id="ARBA00006328"/>
    </source>
</evidence>
<comment type="similarity">
    <text evidence="1">Belongs to the NmrA-type oxidoreductase family.</text>
</comment>
<evidence type="ECO:0000313" key="9">
    <source>
        <dbReference type="EMBL" id="CAF3610262.1"/>
    </source>
</evidence>
<feature type="domain" description="NmrA-like" evidence="5">
    <location>
        <begin position="2"/>
        <end position="288"/>
    </location>
</feature>
<dbReference type="InterPro" id="IPR008030">
    <property type="entry name" value="NmrA-like"/>
</dbReference>
<dbReference type="Gene3D" id="3.90.25.10">
    <property type="entry name" value="UDP-galactose 4-epimerase, domain 1"/>
    <property type="match status" value="1"/>
</dbReference>
<dbReference type="EMBL" id="CAJNOO010001067">
    <property type="protein sequence ID" value="CAF1089503.1"/>
    <property type="molecule type" value="Genomic_DNA"/>
</dbReference>
<dbReference type="InterPro" id="IPR051164">
    <property type="entry name" value="NmrA-like_oxidored"/>
</dbReference>
<gene>
    <name evidence="9" type="ORF">FNK824_LOCUS3876</name>
    <name evidence="8" type="ORF">OTI717_LOCUS5700</name>
    <name evidence="6" type="ORF">RFH988_LOCUS18724</name>
    <name evidence="7" type="ORF">SEV965_LOCUS23378</name>
</gene>
<name>A0A818NW35_9BILA</name>